<organism evidence="1 2">
    <name type="scientific">Lecanicillium saksenae</name>
    <dbReference type="NCBI Taxonomy" id="468837"/>
    <lineage>
        <taxon>Eukaryota</taxon>
        <taxon>Fungi</taxon>
        <taxon>Dikarya</taxon>
        <taxon>Ascomycota</taxon>
        <taxon>Pezizomycotina</taxon>
        <taxon>Sordariomycetes</taxon>
        <taxon>Hypocreomycetidae</taxon>
        <taxon>Hypocreales</taxon>
        <taxon>Cordycipitaceae</taxon>
        <taxon>Lecanicillium</taxon>
    </lineage>
</organism>
<evidence type="ECO:0000313" key="1">
    <source>
        <dbReference type="EMBL" id="KAJ3497994.1"/>
    </source>
</evidence>
<gene>
    <name evidence="1" type="ORF">NLG97_g1472</name>
</gene>
<keyword evidence="2" id="KW-1185">Reference proteome</keyword>
<dbReference type="EMBL" id="JANAKD010000077">
    <property type="protein sequence ID" value="KAJ3497994.1"/>
    <property type="molecule type" value="Genomic_DNA"/>
</dbReference>
<dbReference type="Proteomes" id="UP001148737">
    <property type="component" value="Unassembled WGS sequence"/>
</dbReference>
<protein>
    <submittedName>
        <fullName evidence="1">Uncharacterized protein</fullName>
    </submittedName>
</protein>
<reference evidence="1" key="1">
    <citation type="submission" date="2022-07" db="EMBL/GenBank/DDBJ databases">
        <title>Genome Sequence of Lecanicillium saksenae.</title>
        <authorList>
            <person name="Buettner E."/>
        </authorList>
    </citation>
    <scope>NUCLEOTIDE SEQUENCE</scope>
    <source>
        <strain evidence="1">VT-O1</strain>
    </source>
</reference>
<comment type="caution">
    <text evidence="1">The sequence shown here is derived from an EMBL/GenBank/DDBJ whole genome shotgun (WGS) entry which is preliminary data.</text>
</comment>
<evidence type="ECO:0000313" key="2">
    <source>
        <dbReference type="Proteomes" id="UP001148737"/>
    </source>
</evidence>
<proteinExistence type="predicted"/>
<name>A0ACC1R3M8_9HYPO</name>
<sequence length="815" mass="94409">MPAYPPPQDGMIAIIPENRHGHFRRIHYPPCECNICQAAFFSKSQQEPIPSRLYRETLSDAEAEQRALSMANRIHGHHQALKDQLAVFADTIMSRWRKMSAVKRETLLKEIAPGLEEKQWLIPRYVYTPERLDVFNKKLSRRRQLLLPWINVEVLKMNPAVLFALLHFRTAFPPHQWAAFDSHQLEFCWKAYWLDVDYARKGVIMHGDNYGSVVDWEKKAAHRGDILGFPRAILVLESQATVMEILDNVVTKILDGVSPTQPPRTEKWNTMVNNHGFKAQEATERWSPYTHPAFSAPPKFDLEHLLSLARSRREETGDHLCQLQCNEVYMRRYLKIAMTSEQFKKLSEASRGLSIVQSLLQDVRSHYWWCRVETELQKVHAVRKRYERDITPGKTLPENYELALRDLELLLSDQLSSNVALFRHLSPYVPGFQKHYRFDHESEKGAHITVLTDPETNACLVDDTLFWCIWKLTVDLKVRHIDHAMIFAMLEESLAKSAAERARIDEPIYQMLSDIAVCHEMWTALRMQRPCFRQSTPEELETTDDRRWYIFLQSNDAETKLRYTAAGVALIKNLYLVKAPTGPINRAWLKQKQELRGHLEEFWQSFRNIIRHGLERHPAFSAADVMMEPISANLSESYLDERSQEDAAILDAIEKQQRPGFVQKFTVTASPVERGPERREKAKTKGHPCPAKEAAPSPETAAEQQAESTTVTRPTPIRVTKYSLDVFHLMFPDKGKTPKDILWDRFVHAMADAGFTARNCGGSLVAFKHESHEGRIVFHRPHPDNKIDPIMLQAMGKRLTKWFGWERDLFVLRDD</sequence>
<accession>A0ACC1R3M8</accession>